<reference evidence="2" key="3">
    <citation type="submission" date="2022-06" db="UniProtKB">
        <authorList>
            <consortium name="EnsemblPlants"/>
        </authorList>
    </citation>
    <scope>IDENTIFICATION</scope>
</reference>
<dbReference type="EnsemblPlants" id="TuG1812G0300002041.01.T01">
    <property type="protein sequence ID" value="TuG1812G0300002041.01.T01.cds426946"/>
    <property type="gene ID" value="TuG1812G0300002041.01"/>
</dbReference>
<sequence length="147" mass="17058">MNNCWTSDWLARRGLPHQDACPFCDQHEETISHMLIECVLAREVWAKVFTAMGVPHGAPHVGEPLPDWCARQDTHGRPARTMRTLCLLVMWELWKHRNAIVFDGATVSLQQIMHRIASESKVWRQAELLRGELDAFFVEALEWARRE</sequence>
<evidence type="ECO:0000259" key="1">
    <source>
        <dbReference type="Pfam" id="PF13966"/>
    </source>
</evidence>
<dbReference type="InterPro" id="IPR026960">
    <property type="entry name" value="RVT-Znf"/>
</dbReference>
<dbReference type="AlphaFoldDB" id="A0A8R7PRW5"/>
<dbReference type="Pfam" id="PF13966">
    <property type="entry name" value="zf-RVT"/>
    <property type="match status" value="1"/>
</dbReference>
<reference evidence="3" key="1">
    <citation type="journal article" date="2013" name="Nature">
        <title>Draft genome of the wheat A-genome progenitor Triticum urartu.</title>
        <authorList>
            <person name="Ling H.Q."/>
            <person name="Zhao S."/>
            <person name="Liu D."/>
            <person name="Wang J."/>
            <person name="Sun H."/>
            <person name="Zhang C."/>
            <person name="Fan H."/>
            <person name="Li D."/>
            <person name="Dong L."/>
            <person name="Tao Y."/>
            <person name="Gao C."/>
            <person name="Wu H."/>
            <person name="Li Y."/>
            <person name="Cui Y."/>
            <person name="Guo X."/>
            <person name="Zheng S."/>
            <person name="Wang B."/>
            <person name="Yu K."/>
            <person name="Liang Q."/>
            <person name="Yang W."/>
            <person name="Lou X."/>
            <person name="Chen J."/>
            <person name="Feng M."/>
            <person name="Jian J."/>
            <person name="Zhang X."/>
            <person name="Luo G."/>
            <person name="Jiang Y."/>
            <person name="Liu J."/>
            <person name="Wang Z."/>
            <person name="Sha Y."/>
            <person name="Zhang B."/>
            <person name="Wu H."/>
            <person name="Tang D."/>
            <person name="Shen Q."/>
            <person name="Xue P."/>
            <person name="Zou S."/>
            <person name="Wang X."/>
            <person name="Liu X."/>
            <person name="Wang F."/>
            <person name="Yang Y."/>
            <person name="An X."/>
            <person name="Dong Z."/>
            <person name="Zhang K."/>
            <person name="Zhang X."/>
            <person name="Luo M.C."/>
            <person name="Dvorak J."/>
            <person name="Tong Y."/>
            <person name="Wang J."/>
            <person name="Yang H."/>
            <person name="Li Z."/>
            <person name="Wang D."/>
            <person name="Zhang A."/>
            <person name="Wang J."/>
        </authorList>
    </citation>
    <scope>NUCLEOTIDE SEQUENCE</scope>
    <source>
        <strain evidence="3">cv. G1812</strain>
    </source>
</reference>
<accession>A0A8R7PRW5</accession>
<proteinExistence type="predicted"/>
<keyword evidence="3" id="KW-1185">Reference proteome</keyword>
<evidence type="ECO:0000313" key="3">
    <source>
        <dbReference type="Proteomes" id="UP000015106"/>
    </source>
</evidence>
<dbReference type="Gramene" id="TuG1812G0300002041.01.T01">
    <property type="protein sequence ID" value="TuG1812G0300002041.01.T01.cds426946"/>
    <property type="gene ID" value="TuG1812G0300002041.01"/>
</dbReference>
<reference evidence="2" key="2">
    <citation type="submission" date="2018-03" db="EMBL/GenBank/DDBJ databases">
        <title>The Triticum urartu genome reveals the dynamic nature of wheat genome evolution.</title>
        <authorList>
            <person name="Ling H."/>
            <person name="Ma B."/>
            <person name="Shi X."/>
            <person name="Liu H."/>
            <person name="Dong L."/>
            <person name="Sun H."/>
            <person name="Cao Y."/>
            <person name="Gao Q."/>
            <person name="Zheng S."/>
            <person name="Li Y."/>
            <person name="Yu Y."/>
            <person name="Du H."/>
            <person name="Qi M."/>
            <person name="Li Y."/>
            <person name="Yu H."/>
            <person name="Cui Y."/>
            <person name="Wang N."/>
            <person name="Chen C."/>
            <person name="Wu H."/>
            <person name="Zhao Y."/>
            <person name="Zhang J."/>
            <person name="Li Y."/>
            <person name="Zhou W."/>
            <person name="Zhang B."/>
            <person name="Hu W."/>
            <person name="Eijk M."/>
            <person name="Tang J."/>
            <person name="Witsenboer H."/>
            <person name="Zhao S."/>
            <person name="Li Z."/>
            <person name="Zhang A."/>
            <person name="Wang D."/>
            <person name="Liang C."/>
        </authorList>
    </citation>
    <scope>NUCLEOTIDE SEQUENCE [LARGE SCALE GENOMIC DNA]</scope>
    <source>
        <strain evidence="2">cv. G1812</strain>
    </source>
</reference>
<protein>
    <recommendedName>
        <fullName evidence="1">Reverse transcriptase zinc-binding domain-containing protein</fullName>
    </recommendedName>
</protein>
<evidence type="ECO:0000313" key="2">
    <source>
        <dbReference type="EnsemblPlants" id="TuG1812G0300002041.01.T01.cds426946"/>
    </source>
</evidence>
<organism evidence="2 3">
    <name type="scientific">Triticum urartu</name>
    <name type="common">Red wild einkorn</name>
    <name type="synonym">Crithodium urartu</name>
    <dbReference type="NCBI Taxonomy" id="4572"/>
    <lineage>
        <taxon>Eukaryota</taxon>
        <taxon>Viridiplantae</taxon>
        <taxon>Streptophyta</taxon>
        <taxon>Embryophyta</taxon>
        <taxon>Tracheophyta</taxon>
        <taxon>Spermatophyta</taxon>
        <taxon>Magnoliopsida</taxon>
        <taxon>Liliopsida</taxon>
        <taxon>Poales</taxon>
        <taxon>Poaceae</taxon>
        <taxon>BOP clade</taxon>
        <taxon>Pooideae</taxon>
        <taxon>Triticodae</taxon>
        <taxon>Triticeae</taxon>
        <taxon>Triticinae</taxon>
        <taxon>Triticum</taxon>
    </lineage>
</organism>
<dbReference type="Proteomes" id="UP000015106">
    <property type="component" value="Chromosome 3"/>
</dbReference>
<name>A0A8R7PRW5_TRIUA</name>
<feature type="domain" description="Reverse transcriptase zinc-binding" evidence="1">
    <location>
        <begin position="2"/>
        <end position="45"/>
    </location>
</feature>